<evidence type="ECO:0000313" key="4">
    <source>
        <dbReference type="EMBL" id="KTD53183.1"/>
    </source>
</evidence>
<feature type="domain" description="Transposase IS66 central" evidence="2">
    <location>
        <begin position="162"/>
        <end position="425"/>
    </location>
</feature>
<dbReference type="Proteomes" id="UP000054703">
    <property type="component" value="Unassembled WGS sequence"/>
</dbReference>
<gene>
    <name evidence="4" type="ORF">Lsan_3593</name>
</gene>
<sequence>MKVQLPETIADCHELIKRLVEITDALVLRVEKLEQENKALKERLDNNSSNSSKPPSQDFKKKKTKKKANSNKGGGVKGHQGHFRELLPVDEVDAVVSCKLPKRCICGEKRIKSQDVLRHQVYELPPIKLNITEYQLEKGTCVCCGKKRLATLPNGITWGITGPRLTSFMAHMLSKYKLSRRGLQSFLSEQLSFPLSMGCIYKKQRLVSDALKEPVADLLNQVKISHSAHMDETGHRRDGVNQWLWGVMSKSAAFFSVETSRGKKVIDSLMGDFDGILVSDRYAGYNYFPSDKRQICWAHLKRDFTKLSEKQDKPITRIGSELLNCQADLFELWHQHKLGSFSRWELIRKTQCIRHKVGELLEQGTYTDPKLRIVRFCSNLLTHFDALWTFIFNENIEPTNNHAEQCLRPAVIWRKNYFGTRSDYGSDFVARTMSLITSCRLQAKNAFDVCSQILMDHFSGKKSLVFANHQ</sequence>
<feature type="compositionally biased region" description="Basic residues" evidence="1">
    <location>
        <begin position="60"/>
        <end position="69"/>
    </location>
</feature>
<comment type="caution">
    <text evidence="4">The sequence shown here is derived from an EMBL/GenBank/DDBJ whole genome shotgun (WGS) entry which is preliminary data.</text>
</comment>
<name>A0A0W0Y909_9GAMM</name>
<evidence type="ECO:0000256" key="1">
    <source>
        <dbReference type="SAM" id="MobiDB-lite"/>
    </source>
</evidence>
<dbReference type="PATRIC" id="fig|45074.5.peg.3862"/>
<feature type="domain" description="DUF6444" evidence="3">
    <location>
        <begin position="12"/>
        <end position="84"/>
    </location>
</feature>
<dbReference type="Pfam" id="PF03050">
    <property type="entry name" value="DDE_Tnp_IS66"/>
    <property type="match status" value="1"/>
</dbReference>
<keyword evidence="5" id="KW-1185">Reference proteome</keyword>
<dbReference type="EMBL" id="LNYU01000091">
    <property type="protein sequence ID" value="KTD53183.1"/>
    <property type="molecule type" value="Genomic_DNA"/>
</dbReference>
<dbReference type="InterPro" id="IPR052344">
    <property type="entry name" value="Transposase-related"/>
</dbReference>
<dbReference type="AlphaFoldDB" id="A0A0W0Y909"/>
<protein>
    <submittedName>
        <fullName evidence="4">Transposase IS66 family protein</fullName>
    </submittedName>
</protein>
<dbReference type="PANTHER" id="PTHR33678">
    <property type="entry name" value="BLL1576 PROTEIN"/>
    <property type="match status" value="1"/>
</dbReference>
<dbReference type="PANTHER" id="PTHR33678:SF2">
    <property type="match status" value="1"/>
</dbReference>
<proteinExistence type="predicted"/>
<feature type="region of interest" description="Disordered" evidence="1">
    <location>
        <begin position="40"/>
        <end position="80"/>
    </location>
</feature>
<dbReference type="Pfam" id="PF20042">
    <property type="entry name" value="DUF6444"/>
    <property type="match status" value="1"/>
</dbReference>
<dbReference type="RefSeq" id="WP_058515505.1">
    <property type="nucleotide sequence ID" value="NZ_LNYU01000091.1"/>
</dbReference>
<dbReference type="InterPro" id="IPR045618">
    <property type="entry name" value="DUF6444"/>
</dbReference>
<evidence type="ECO:0000259" key="3">
    <source>
        <dbReference type="Pfam" id="PF20042"/>
    </source>
</evidence>
<evidence type="ECO:0000259" key="2">
    <source>
        <dbReference type="Pfam" id="PF03050"/>
    </source>
</evidence>
<dbReference type="NCBIfam" id="NF033517">
    <property type="entry name" value="transpos_IS66"/>
    <property type="match status" value="1"/>
</dbReference>
<dbReference type="InterPro" id="IPR004291">
    <property type="entry name" value="Transposase_IS66_central"/>
</dbReference>
<accession>A0A0W0Y909</accession>
<organism evidence="4 5">
    <name type="scientific">Legionella santicrucis</name>
    <dbReference type="NCBI Taxonomy" id="45074"/>
    <lineage>
        <taxon>Bacteria</taxon>
        <taxon>Pseudomonadati</taxon>
        <taxon>Pseudomonadota</taxon>
        <taxon>Gammaproteobacteria</taxon>
        <taxon>Legionellales</taxon>
        <taxon>Legionellaceae</taxon>
        <taxon>Legionella</taxon>
    </lineage>
</organism>
<dbReference type="STRING" id="45074.Lsan_3593"/>
<evidence type="ECO:0000313" key="5">
    <source>
        <dbReference type="Proteomes" id="UP000054703"/>
    </source>
</evidence>
<reference evidence="4 5" key="1">
    <citation type="submission" date="2015-11" db="EMBL/GenBank/DDBJ databases">
        <title>Genomic analysis of 38 Legionella species identifies large and diverse effector repertoires.</title>
        <authorList>
            <person name="Burstein D."/>
            <person name="Amaro F."/>
            <person name="Zusman T."/>
            <person name="Lifshitz Z."/>
            <person name="Cohen O."/>
            <person name="Gilbert J.A."/>
            <person name="Pupko T."/>
            <person name="Shuman H.A."/>
            <person name="Segal G."/>
        </authorList>
    </citation>
    <scope>NUCLEOTIDE SEQUENCE [LARGE SCALE GENOMIC DNA]</scope>
    <source>
        <strain evidence="4 5">SC-63-C7</strain>
    </source>
</reference>